<dbReference type="PROSITE" id="PS51257">
    <property type="entry name" value="PROKAR_LIPOPROTEIN"/>
    <property type="match status" value="1"/>
</dbReference>
<evidence type="ECO:0000313" key="3">
    <source>
        <dbReference type="Proteomes" id="UP000502502"/>
    </source>
</evidence>
<name>A0A6G7ZLY8_9SPHN</name>
<reference evidence="2 3" key="1">
    <citation type="submission" date="2020-03" db="EMBL/GenBank/DDBJ databases">
        <title>Sphingomonas sp. nov., isolated from fish.</title>
        <authorList>
            <person name="Hyun D.-W."/>
            <person name="Bae J.-W."/>
        </authorList>
    </citation>
    <scope>NUCLEOTIDE SEQUENCE [LARGE SCALE GENOMIC DNA]</scope>
    <source>
        <strain evidence="2 3">HDW15C</strain>
    </source>
</reference>
<accession>A0A6G7ZLY8</accession>
<dbReference type="AlphaFoldDB" id="A0A6G7ZLY8"/>
<organism evidence="2 3">
    <name type="scientific">Sphingomonas sinipercae</name>
    <dbReference type="NCBI Taxonomy" id="2714944"/>
    <lineage>
        <taxon>Bacteria</taxon>
        <taxon>Pseudomonadati</taxon>
        <taxon>Pseudomonadota</taxon>
        <taxon>Alphaproteobacteria</taxon>
        <taxon>Sphingomonadales</taxon>
        <taxon>Sphingomonadaceae</taxon>
        <taxon>Sphingomonas</taxon>
    </lineage>
</organism>
<dbReference type="Proteomes" id="UP000502502">
    <property type="component" value="Chromosome"/>
</dbReference>
<keyword evidence="1" id="KW-0732">Signal</keyword>
<evidence type="ECO:0000256" key="1">
    <source>
        <dbReference type="SAM" id="SignalP"/>
    </source>
</evidence>
<protein>
    <recommendedName>
        <fullName evidence="4">Lipoprotein</fullName>
    </recommendedName>
</protein>
<proteinExistence type="predicted"/>
<dbReference type="EMBL" id="CP049871">
    <property type="protein sequence ID" value="QIL01930.1"/>
    <property type="molecule type" value="Genomic_DNA"/>
</dbReference>
<feature type="signal peptide" evidence="1">
    <location>
        <begin position="1"/>
        <end position="23"/>
    </location>
</feature>
<evidence type="ECO:0008006" key="4">
    <source>
        <dbReference type="Google" id="ProtNLM"/>
    </source>
</evidence>
<dbReference type="RefSeq" id="WP_166093009.1">
    <property type="nucleotide sequence ID" value="NZ_CP049871.1"/>
</dbReference>
<evidence type="ECO:0000313" key="2">
    <source>
        <dbReference type="EMBL" id="QIL01930.1"/>
    </source>
</evidence>
<dbReference type="KEGG" id="ssin:G7078_03405"/>
<sequence>MKTLAIASAAAFLLTGCAAYPPAVDPTAAGCPIAGSSDWAAWVNAMPGPNAQPTLIVTGKVTTPTGGYRVEFDPQALSRRSEPVQMVATLRVTPPTGFATQALVTHDVRGQWASPAKVGAVDIVCDGQLLQRISPVTTAM</sequence>
<keyword evidence="3" id="KW-1185">Reference proteome</keyword>
<gene>
    <name evidence="2" type="ORF">G7078_03405</name>
</gene>
<feature type="chain" id="PRO_5026046249" description="Lipoprotein" evidence="1">
    <location>
        <begin position="24"/>
        <end position="140"/>
    </location>
</feature>